<evidence type="ECO:0000313" key="2">
    <source>
        <dbReference type="EMBL" id="SFN80922.1"/>
    </source>
</evidence>
<dbReference type="PANTHER" id="PTHR43767">
    <property type="entry name" value="LONG-CHAIN-FATTY-ACID--COA LIGASE"/>
    <property type="match status" value="1"/>
</dbReference>
<accession>A0A1I5C249</accession>
<evidence type="ECO:0000313" key="3">
    <source>
        <dbReference type="Proteomes" id="UP000242869"/>
    </source>
</evidence>
<dbReference type="OrthoDB" id="9766486at2"/>
<protein>
    <submittedName>
        <fullName evidence="2">Acyl-CoA synthetase (AMP-forming)/AMP-acid ligase II</fullName>
    </submittedName>
</protein>
<dbReference type="EMBL" id="FOVE01000018">
    <property type="protein sequence ID" value="SFN80922.1"/>
    <property type="molecule type" value="Genomic_DNA"/>
</dbReference>
<dbReference type="InterPro" id="IPR000873">
    <property type="entry name" value="AMP-dep_synth/lig_dom"/>
</dbReference>
<dbReference type="PROSITE" id="PS00455">
    <property type="entry name" value="AMP_BINDING"/>
    <property type="match status" value="1"/>
</dbReference>
<dbReference type="Pfam" id="PF00501">
    <property type="entry name" value="AMP-binding"/>
    <property type="match status" value="1"/>
</dbReference>
<dbReference type="Gene3D" id="3.40.50.12780">
    <property type="entry name" value="N-terminal domain of ligase-like"/>
    <property type="match status" value="1"/>
</dbReference>
<keyword evidence="2" id="KW-0436">Ligase</keyword>
<dbReference type="InterPro" id="IPR042099">
    <property type="entry name" value="ANL_N_sf"/>
</dbReference>
<gene>
    <name evidence="2" type="ORF">SAMN05660284_02304</name>
</gene>
<reference evidence="3" key="1">
    <citation type="submission" date="2016-10" db="EMBL/GenBank/DDBJ databases">
        <authorList>
            <person name="Varghese N."/>
            <person name="Submissions S."/>
        </authorList>
    </citation>
    <scope>NUCLEOTIDE SEQUENCE [LARGE SCALE GENOMIC DNA]</scope>
    <source>
        <strain evidence="3">DSM 6150</strain>
    </source>
</reference>
<dbReference type="STRING" id="83765.SAMN05660284_02304"/>
<dbReference type="InterPro" id="IPR020845">
    <property type="entry name" value="AMP-binding_CS"/>
</dbReference>
<keyword evidence="3" id="KW-1185">Reference proteome</keyword>
<feature type="domain" description="AMP-dependent synthetase/ligase" evidence="1">
    <location>
        <begin position="7"/>
        <end position="391"/>
    </location>
</feature>
<dbReference type="Proteomes" id="UP000242869">
    <property type="component" value="Unassembled WGS sequence"/>
</dbReference>
<dbReference type="GO" id="GO:0016874">
    <property type="term" value="F:ligase activity"/>
    <property type="evidence" value="ECO:0007669"/>
    <property type="project" value="UniProtKB-KW"/>
</dbReference>
<dbReference type="RefSeq" id="WP_091196530.1">
    <property type="nucleotide sequence ID" value="NZ_FOVE01000018.1"/>
</dbReference>
<dbReference type="SUPFAM" id="SSF56801">
    <property type="entry name" value="Acetyl-CoA synthetase-like"/>
    <property type="match status" value="1"/>
</dbReference>
<name>A0A1I5C249_9NEIS</name>
<dbReference type="PANTHER" id="PTHR43767:SF1">
    <property type="entry name" value="NONRIBOSOMAL PEPTIDE SYNTHASE PES1 (EUROFUNG)-RELATED"/>
    <property type="match status" value="1"/>
</dbReference>
<dbReference type="InterPro" id="IPR050237">
    <property type="entry name" value="ATP-dep_AMP-bd_enzyme"/>
</dbReference>
<evidence type="ECO:0000259" key="1">
    <source>
        <dbReference type="Pfam" id="PF00501"/>
    </source>
</evidence>
<sequence length="525" mass="56023">MNLVSLLDEAAQRTPDAAAIIDGRLGAEHITSFADLCGHSAQIATLFAQAGIGRGDGVVILIPMSAELYAVIAAALRLGAVPVFIDPEQAAAQLERCRGVLPLKALVGTPKACLFRWLQPTLRTIKTVFVAQGWFPGAISLEHAGSLPPIAHAESGLEDEPAMLTFTSGSTGAPKGLLRSHRLLLETQQILIRHLALRPGNINLATMPALVMANLAHGVTSLIPEGDLRHPAALDPAHIASVIRHWKAESLLASPALVERLAEHCLSGHQTLDSLQVIFMGGAPVFLPVMQKAAQIAPQARVAALYGSTEAEPIALIHLDEICETDRRAIAQGAGLPAGQPLQEIGLAILQDRWGQPLGPFSETDMATLVLPAGKIGEVVVSGPHVSQGYLGGLGDMETKFRIGNKIWHRTGDSGWLDEAGRLWLTGRCSARLGEGEQTLYPLSVEAALANDPDIARAAFVSHRGKRLLVLELKQGVEPGPLEKTLSWAGIDRIVILSRIPVDRRHNAKTDYPALRRELDLLAGP</sequence>
<dbReference type="AlphaFoldDB" id="A0A1I5C249"/>
<organism evidence="2 3">
    <name type="scientific">Formivibrio citricus</name>
    <dbReference type="NCBI Taxonomy" id="83765"/>
    <lineage>
        <taxon>Bacteria</taxon>
        <taxon>Pseudomonadati</taxon>
        <taxon>Pseudomonadota</taxon>
        <taxon>Betaproteobacteria</taxon>
        <taxon>Neisseriales</taxon>
        <taxon>Chitinibacteraceae</taxon>
        <taxon>Formivibrio</taxon>
    </lineage>
</organism>
<proteinExistence type="predicted"/>